<proteinExistence type="predicted"/>
<dbReference type="InterPro" id="IPR019734">
    <property type="entry name" value="TPR_rpt"/>
</dbReference>
<reference evidence="4 5" key="1">
    <citation type="submission" date="2017-05" db="EMBL/GenBank/DDBJ databases">
        <authorList>
            <person name="Song R."/>
            <person name="Chenine A.L."/>
            <person name="Ruprecht R.M."/>
        </authorList>
    </citation>
    <scope>NUCLEOTIDE SEQUENCE [LARGE SCALE GENOMIC DNA]</scope>
    <source>
        <strain evidence="4 5">DSM 26136</strain>
    </source>
</reference>
<dbReference type="EMBL" id="CP021455">
    <property type="protein sequence ID" value="ARU04490.1"/>
    <property type="molecule type" value="Genomic_DNA"/>
</dbReference>
<dbReference type="Proteomes" id="UP000196138">
    <property type="component" value="Chromosome"/>
</dbReference>
<accession>A0A1Y0EM56</accession>
<dbReference type="PROSITE" id="PS51257">
    <property type="entry name" value="PROKAR_LIPOPROTEIN"/>
    <property type="match status" value="1"/>
</dbReference>
<dbReference type="RefSeq" id="WP_087279163.1">
    <property type="nucleotide sequence ID" value="NZ_CP021455.1"/>
</dbReference>
<sequence>MPSLLFKQRSAPVALALLLLACASPFAWANDYSDVQRLLKSGLNEQAIVKAQAYVKAKPKDPQMRFLLSSAQSAAGQTDDAIDTLRALISDYPELAEPHNNLAVIYASRGEYNLARTELETAISLNPNYATAFENLGDVYARLASQQYALSSRAGGNAPRLATKQRDLAQVLGSAQTAPEPKAKASAPGSAR</sequence>
<dbReference type="SUPFAM" id="SSF48452">
    <property type="entry name" value="TPR-like"/>
    <property type="match status" value="1"/>
</dbReference>
<evidence type="ECO:0000313" key="5">
    <source>
        <dbReference type="Proteomes" id="UP000196138"/>
    </source>
</evidence>
<evidence type="ECO:0000256" key="3">
    <source>
        <dbReference type="SAM" id="SignalP"/>
    </source>
</evidence>
<evidence type="ECO:0000256" key="2">
    <source>
        <dbReference type="SAM" id="MobiDB-lite"/>
    </source>
</evidence>
<dbReference type="SMART" id="SM00028">
    <property type="entry name" value="TPR"/>
    <property type="match status" value="1"/>
</dbReference>
<gene>
    <name evidence="4" type="ORF">CCO03_07200</name>
</gene>
<dbReference type="Pfam" id="PF13414">
    <property type="entry name" value="TPR_11"/>
    <property type="match status" value="1"/>
</dbReference>
<dbReference type="PANTHER" id="PTHR44366:SF1">
    <property type="entry name" value="UDP-N-ACETYLGLUCOSAMINE--PEPTIDE N-ACETYLGLUCOSAMINYLTRANSFERASE 110 KDA SUBUNIT"/>
    <property type="match status" value="1"/>
</dbReference>
<keyword evidence="3" id="KW-0732">Signal</keyword>
<feature type="signal peptide" evidence="3">
    <location>
        <begin position="1"/>
        <end position="29"/>
    </location>
</feature>
<organism evidence="4 5">
    <name type="scientific">Comamonas serinivorans</name>
    <dbReference type="NCBI Taxonomy" id="1082851"/>
    <lineage>
        <taxon>Bacteria</taxon>
        <taxon>Pseudomonadati</taxon>
        <taxon>Pseudomonadota</taxon>
        <taxon>Betaproteobacteria</taxon>
        <taxon>Burkholderiales</taxon>
        <taxon>Comamonadaceae</taxon>
        <taxon>Comamonas</taxon>
    </lineage>
</organism>
<dbReference type="OrthoDB" id="5294075at2"/>
<dbReference type="GO" id="GO:0097363">
    <property type="term" value="F:protein O-acetylglucosaminyltransferase activity"/>
    <property type="evidence" value="ECO:0007669"/>
    <property type="project" value="TreeGrafter"/>
</dbReference>
<keyword evidence="1" id="KW-0802">TPR repeat</keyword>
<name>A0A1Y0EM56_9BURK</name>
<dbReference type="Gene3D" id="1.25.40.10">
    <property type="entry name" value="Tetratricopeptide repeat domain"/>
    <property type="match status" value="1"/>
</dbReference>
<dbReference type="AlphaFoldDB" id="A0A1Y0EM56"/>
<dbReference type="PROSITE" id="PS50005">
    <property type="entry name" value="TPR"/>
    <property type="match status" value="1"/>
</dbReference>
<feature type="chain" id="PRO_5013344736" evidence="3">
    <location>
        <begin position="30"/>
        <end position="192"/>
    </location>
</feature>
<dbReference type="GO" id="GO:0006493">
    <property type="term" value="P:protein O-linked glycosylation"/>
    <property type="evidence" value="ECO:0007669"/>
    <property type="project" value="InterPro"/>
</dbReference>
<protein>
    <submittedName>
        <fullName evidence="4">Uncharacterized protein</fullName>
    </submittedName>
</protein>
<dbReference type="KEGG" id="cser:CCO03_07200"/>
<keyword evidence="5" id="KW-1185">Reference proteome</keyword>
<feature type="region of interest" description="Disordered" evidence="2">
    <location>
        <begin position="154"/>
        <end position="192"/>
    </location>
</feature>
<evidence type="ECO:0000313" key="4">
    <source>
        <dbReference type="EMBL" id="ARU04490.1"/>
    </source>
</evidence>
<feature type="repeat" description="TPR" evidence="1">
    <location>
        <begin position="96"/>
        <end position="129"/>
    </location>
</feature>
<dbReference type="InterPro" id="IPR037919">
    <property type="entry name" value="OGT"/>
</dbReference>
<evidence type="ECO:0000256" key="1">
    <source>
        <dbReference type="PROSITE-ProRule" id="PRU00339"/>
    </source>
</evidence>
<dbReference type="InterPro" id="IPR011990">
    <property type="entry name" value="TPR-like_helical_dom_sf"/>
</dbReference>
<dbReference type="Pfam" id="PF13174">
    <property type="entry name" value="TPR_6"/>
    <property type="match status" value="1"/>
</dbReference>
<dbReference type="PANTHER" id="PTHR44366">
    <property type="entry name" value="UDP-N-ACETYLGLUCOSAMINE--PEPTIDE N-ACETYLGLUCOSAMINYLTRANSFERASE 110 KDA SUBUNIT"/>
    <property type="match status" value="1"/>
</dbReference>